<feature type="compositionally biased region" description="Basic and acidic residues" evidence="1">
    <location>
        <begin position="226"/>
        <end position="255"/>
    </location>
</feature>
<protein>
    <submittedName>
        <fullName evidence="2">AT-hook motif nuclear-localized protein 29</fullName>
    </submittedName>
</protein>
<dbReference type="Proteomes" id="UP001140949">
    <property type="component" value="Unassembled WGS sequence"/>
</dbReference>
<feature type="compositionally biased region" description="Basic residues" evidence="1">
    <location>
        <begin position="40"/>
        <end position="49"/>
    </location>
</feature>
<evidence type="ECO:0000313" key="2">
    <source>
        <dbReference type="EMBL" id="KAJ6809013.1"/>
    </source>
</evidence>
<dbReference type="GO" id="GO:0003680">
    <property type="term" value="F:minor groove of adenine-thymine-rich DNA binding"/>
    <property type="evidence" value="ECO:0007669"/>
    <property type="project" value="InterPro"/>
</dbReference>
<name>A0AAX6EYB0_IRIPA</name>
<evidence type="ECO:0000256" key="1">
    <source>
        <dbReference type="SAM" id="MobiDB-lite"/>
    </source>
</evidence>
<comment type="caution">
    <text evidence="2">The sequence shown here is derived from an EMBL/GenBank/DDBJ whole genome shotgun (WGS) entry which is preliminary data.</text>
</comment>
<dbReference type="GO" id="GO:0003700">
    <property type="term" value="F:DNA-binding transcription factor activity"/>
    <property type="evidence" value="ECO:0007669"/>
    <property type="project" value="TreeGrafter"/>
</dbReference>
<evidence type="ECO:0000313" key="3">
    <source>
        <dbReference type="Proteomes" id="UP001140949"/>
    </source>
</evidence>
<dbReference type="PANTHER" id="PTHR31100:SF14">
    <property type="entry name" value="AT-HOOK MOTIF NUCLEAR-LOCALIZED PROTEIN 15"/>
    <property type="match status" value="1"/>
</dbReference>
<feature type="compositionally biased region" description="Gly residues" evidence="1">
    <location>
        <begin position="212"/>
        <end position="224"/>
    </location>
</feature>
<dbReference type="InterPro" id="IPR014476">
    <property type="entry name" value="AHL15-29"/>
</dbReference>
<feature type="compositionally biased region" description="Gly residues" evidence="1">
    <location>
        <begin position="178"/>
        <end position="195"/>
    </location>
</feature>
<keyword evidence="3" id="KW-1185">Reference proteome</keyword>
<dbReference type="PANTHER" id="PTHR31100">
    <property type="entry name" value="AT-HOOK MOTIF NUCLEAR-LOCALIZED PROTEIN 15"/>
    <property type="match status" value="1"/>
</dbReference>
<gene>
    <name evidence="2" type="ORF">M6B38_164060</name>
</gene>
<proteinExistence type="predicted"/>
<feature type="region of interest" description="Disordered" evidence="1">
    <location>
        <begin position="1"/>
        <end position="92"/>
    </location>
</feature>
<dbReference type="GO" id="GO:0005634">
    <property type="term" value="C:nucleus"/>
    <property type="evidence" value="ECO:0007669"/>
    <property type="project" value="TreeGrafter"/>
</dbReference>
<feature type="compositionally biased region" description="Basic and acidic residues" evidence="1">
    <location>
        <begin position="196"/>
        <end position="211"/>
    </location>
</feature>
<reference evidence="2" key="1">
    <citation type="journal article" date="2023" name="GigaByte">
        <title>Genome assembly of the bearded iris, Iris pallida Lam.</title>
        <authorList>
            <person name="Bruccoleri R.E."/>
            <person name="Oakeley E.J."/>
            <person name="Faust A.M.E."/>
            <person name="Altorfer M."/>
            <person name="Dessus-Babus S."/>
            <person name="Burckhardt D."/>
            <person name="Oertli M."/>
            <person name="Naumann U."/>
            <person name="Petersen F."/>
            <person name="Wong J."/>
        </authorList>
    </citation>
    <scope>NUCLEOTIDE SEQUENCE</scope>
    <source>
        <strain evidence="2">GSM-AAB239-AS_SAM_17_03QT</strain>
    </source>
</reference>
<accession>A0AAX6EYB0</accession>
<reference evidence="2" key="2">
    <citation type="submission" date="2023-04" db="EMBL/GenBank/DDBJ databases">
        <authorList>
            <person name="Bruccoleri R.E."/>
            <person name="Oakeley E.J."/>
            <person name="Faust A.-M."/>
            <person name="Dessus-Babus S."/>
            <person name="Altorfer M."/>
            <person name="Burckhardt D."/>
            <person name="Oertli M."/>
            <person name="Naumann U."/>
            <person name="Petersen F."/>
            <person name="Wong J."/>
        </authorList>
    </citation>
    <scope>NUCLEOTIDE SEQUENCE</scope>
    <source>
        <strain evidence="2">GSM-AAB239-AS_SAM_17_03QT</strain>
        <tissue evidence="2">Leaf</tissue>
    </source>
</reference>
<feature type="region of interest" description="Disordered" evidence="1">
    <location>
        <begin position="115"/>
        <end position="256"/>
    </location>
</feature>
<sequence length="279" mass="29716">MGTWAWEEEERGRNGASPPFPPTIETGAQPHQQQQQHQQQHQRRRRHGPHQQPRQPDSSGGGGSSRRPRGRPAGSKNKPKPPIIITRESPNALRSHVLEIATGADIVDAVNSFARRRQRGVGAERQRRRRGGLPPPAGGERRRPPRPLRDPVALRGLPPHSRGLRRQRADGVPLRRAGAGGGGQRGGGADGVGAGDGDRGDVRQRNIREAADGGGGGGGAGGGRSGRRDGAGRDHVVRDAHAGAHRDAAESDGEPRCVWSLGLRGRSRSSPASLLLKLN</sequence>
<organism evidence="2 3">
    <name type="scientific">Iris pallida</name>
    <name type="common">Sweet iris</name>
    <dbReference type="NCBI Taxonomy" id="29817"/>
    <lineage>
        <taxon>Eukaryota</taxon>
        <taxon>Viridiplantae</taxon>
        <taxon>Streptophyta</taxon>
        <taxon>Embryophyta</taxon>
        <taxon>Tracheophyta</taxon>
        <taxon>Spermatophyta</taxon>
        <taxon>Magnoliopsida</taxon>
        <taxon>Liliopsida</taxon>
        <taxon>Asparagales</taxon>
        <taxon>Iridaceae</taxon>
        <taxon>Iridoideae</taxon>
        <taxon>Irideae</taxon>
        <taxon>Iris</taxon>
    </lineage>
</organism>
<feature type="compositionally biased region" description="Low complexity" evidence="1">
    <location>
        <begin position="29"/>
        <end position="39"/>
    </location>
</feature>
<dbReference type="EMBL" id="JANAVB010033217">
    <property type="protein sequence ID" value="KAJ6809013.1"/>
    <property type="molecule type" value="Genomic_DNA"/>
</dbReference>
<dbReference type="AlphaFoldDB" id="A0AAX6EYB0"/>